<dbReference type="InterPro" id="IPR036779">
    <property type="entry name" value="LysM_dom_sf"/>
</dbReference>
<dbReference type="Gene3D" id="3.10.350.10">
    <property type="entry name" value="LysM domain"/>
    <property type="match status" value="1"/>
</dbReference>
<dbReference type="Pfam" id="PF01476">
    <property type="entry name" value="LysM"/>
    <property type="match status" value="1"/>
</dbReference>
<dbReference type="AlphaFoldDB" id="A0A9W7M5L7"/>
<feature type="compositionally biased region" description="Polar residues" evidence="1">
    <location>
        <begin position="104"/>
        <end position="122"/>
    </location>
</feature>
<keyword evidence="4" id="KW-1185">Reference proteome</keyword>
<accession>A0A9W7M5L7</accession>
<dbReference type="Proteomes" id="UP001165190">
    <property type="component" value="Unassembled WGS sequence"/>
</dbReference>
<dbReference type="SUPFAM" id="SSF54106">
    <property type="entry name" value="LysM domain"/>
    <property type="match status" value="1"/>
</dbReference>
<feature type="region of interest" description="Disordered" evidence="1">
    <location>
        <begin position="97"/>
        <end position="128"/>
    </location>
</feature>
<dbReference type="CDD" id="cd00118">
    <property type="entry name" value="LysM"/>
    <property type="match status" value="1"/>
</dbReference>
<name>A0A9W7M5L7_HIBTR</name>
<organism evidence="3 4">
    <name type="scientific">Hibiscus trionum</name>
    <name type="common">Flower of an hour</name>
    <dbReference type="NCBI Taxonomy" id="183268"/>
    <lineage>
        <taxon>Eukaryota</taxon>
        <taxon>Viridiplantae</taxon>
        <taxon>Streptophyta</taxon>
        <taxon>Embryophyta</taxon>
        <taxon>Tracheophyta</taxon>
        <taxon>Spermatophyta</taxon>
        <taxon>Magnoliopsida</taxon>
        <taxon>eudicotyledons</taxon>
        <taxon>Gunneridae</taxon>
        <taxon>Pentapetalae</taxon>
        <taxon>rosids</taxon>
        <taxon>malvids</taxon>
        <taxon>Malvales</taxon>
        <taxon>Malvaceae</taxon>
        <taxon>Malvoideae</taxon>
        <taxon>Hibiscus</taxon>
    </lineage>
</organism>
<dbReference type="PANTHER" id="PTHR20932">
    <property type="entry name" value="LYSM AND PUTATIVE PEPTIDOGLYCAN-BINDING DOMAIN-CONTAINING PROTEIN"/>
    <property type="match status" value="1"/>
</dbReference>
<reference evidence="3" key="1">
    <citation type="submission" date="2023-05" db="EMBL/GenBank/DDBJ databases">
        <title>Genome and transcriptome analyses reveal genes involved in the formation of fine ridges on petal epidermal cells in Hibiscus trionum.</title>
        <authorList>
            <person name="Koshimizu S."/>
            <person name="Masuda S."/>
            <person name="Ishii T."/>
            <person name="Shirasu K."/>
            <person name="Hoshino A."/>
            <person name="Arita M."/>
        </authorList>
    </citation>
    <scope>NUCLEOTIDE SEQUENCE</scope>
    <source>
        <strain evidence="3">Hamamatsu line</strain>
    </source>
</reference>
<dbReference type="InterPro" id="IPR045030">
    <property type="entry name" value="LYSM1-4"/>
</dbReference>
<evidence type="ECO:0000313" key="3">
    <source>
        <dbReference type="EMBL" id="GMI88431.1"/>
    </source>
</evidence>
<dbReference type="SMART" id="SM00257">
    <property type="entry name" value="LysM"/>
    <property type="match status" value="1"/>
</dbReference>
<evidence type="ECO:0000256" key="1">
    <source>
        <dbReference type="SAM" id="MobiDB-lite"/>
    </source>
</evidence>
<protein>
    <recommendedName>
        <fullName evidence="2">LysM domain-containing protein</fullName>
    </recommendedName>
</protein>
<comment type="caution">
    <text evidence="3">The sequence shown here is derived from an EMBL/GenBank/DDBJ whole genome shotgun (WGS) entry which is preliminary data.</text>
</comment>
<dbReference type="OrthoDB" id="538216at2759"/>
<dbReference type="PANTHER" id="PTHR20932:SF55">
    <property type="entry name" value="LYSM DOMAIN-CONTAINING PROTEIN"/>
    <property type="match status" value="1"/>
</dbReference>
<dbReference type="EMBL" id="BSYR01000022">
    <property type="protein sequence ID" value="GMI88431.1"/>
    <property type="molecule type" value="Genomic_DNA"/>
</dbReference>
<gene>
    <name evidence="3" type="ORF">HRI_002512400</name>
</gene>
<dbReference type="InterPro" id="IPR018392">
    <property type="entry name" value="LysM"/>
</dbReference>
<dbReference type="PROSITE" id="PS51782">
    <property type="entry name" value="LYSM"/>
    <property type="match status" value="1"/>
</dbReference>
<evidence type="ECO:0000259" key="2">
    <source>
        <dbReference type="PROSITE" id="PS51782"/>
    </source>
</evidence>
<proteinExistence type="predicted"/>
<feature type="domain" description="LysM" evidence="2">
    <location>
        <begin position="49"/>
        <end position="93"/>
    </location>
</feature>
<sequence>MERERRNSAIPNGHYSYNTNGHCSRFCNDYSLSDGDKIPSSPLPSSGYIEHTVSRFDTLAGVAIKYGVEVADIKKMNGLVTDLQMFALKTLQIPLPGRHPPSPCLSNDSTASGQSSGDQTPTKHLPPDLLDSFQSLKLKSPRKVSPAMSSLQGYYGLKATERKTLSEVFEMAVYRKGETDYVDDGLFLRHSYPLLRLKQKSGSLANGFYDENGENLVDFTSAGEGKDSEPEKSNENLIRRRQKSEADFAAGVMEENNSSGAGGFSLSKRLALRTKSGSRMNSGPVADGEMTRFNPATTIGEDEYVIDGFEVRKSSSASCLHDQQENGSSNGSGSLTSLFWMDLQGLSTAGITRPILDGFTTMSARKNKTALD</sequence>
<evidence type="ECO:0000313" key="4">
    <source>
        <dbReference type="Proteomes" id="UP001165190"/>
    </source>
</evidence>